<evidence type="ECO:0000256" key="1">
    <source>
        <dbReference type="SAM" id="MobiDB-lite"/>
    </source>
</evidence>
<proteinExistence type="predicted"/>
<keyword evidence="2" id="KW-0482">Metalloprotease</keyword>
<evidence type="ECO:0000313" key="3">
    <source>
        <dbReference type="Proteomes" id="UP001595791"/>
    </source>
</evidence>
<keyword evidence="3" id="KW-1185">Reference proteome</keyword>
<protein>
    <submittedName>
        <fullName evidence="2">Metalloprotease CJM1_0395 family protein</fullName>
    </submittedName>
</protein>
<feature type="region of interest" description="Disordered" evidence="1">
    <location>
        <begin position="159"/>
        <end position="188"/>
    </location>
</feature>
<dbReference type="EMBL" id="JBHSBU010000001">
    <property type="protein sequence ID" value="MFC4158151.1"/>
    <property type="molecule type" value="Genomic_DNA"/>
</dbReference>
<keyword evidence="2" id="KW-0645">Protease</keyword>
<feature type="compositionally biased region" description="Polar residues" evidence="1">
    <location>
        <begin position="176"/>
        <end position="188"/>
    </location>
</feature>
<dbReference type="Proteomes" id="UP001595791">
    <property type="component" value="Unassembled WGS sequence"/>
</dbReference>
<dbReference type="GO" id="GO:0008237">
    <property type="term" value="F:metallopeptidase activity"/>
    <property type="evidence" value="ECO:0007669"/>
    <property type="project" value="UniProtKB-KW"/>
</dbReference>
<reference evidence="3" key="1">
    <citation type="journal article" date="2019" name="Int. J. Syst. Evol. Microbiol.">
        <title>The Global Catalogue of Microorganisms (GCM) 10K type strain sequencing project: providing services to taxonomists for standard genome sequencing and annotation.</title>
        <authorList>
            <consortium name="The Broad Institute Genomics Platform"/>
            <consortium name="The Broad Institute Genome Sequencing Center for Infectious Disease"/>
            <person name="Wu L."/>
            <person name="Ma J."/>
        </authorList>
    </citation>
    <scope>NUCLEOTIDE SEQUENCE [LARGE SCALE GENOMIC DNA]</scope>
    <source>
        <strain evidence="3">LMG 29894</strain>
    </source>
</reference>
<feature type="compositionally biased region" description="Polar residues" evidence="1">
    <location>
        <begin position="1"/>
        <end position="14"/>
    </location>
</feature>
<keyword evidence="2" id="KW-0378">Hydrolase</keyword>
<feature type="compositionally biased region" description="Basic and acidic residues" evidence="1">
    <location>
        <begin position="48"/>
        <end position="64"/>
    </location>
</feature>
<feature type="compositionally biased region" description="Basic and acidic residues" evidence="1">
    <location>
        <begin position="18"/>
        <end position="27"/>
    </location>
</feature>
<accession>A0ABV8MLG9</accession>
<evidence type="ECO:0000313" key="2">
    <source>
        <dbReference type="EMBL" id="MFC4158151.1"/>
    </source>
</evidence>
<gene>
    <name evidence="2" type="ORF">ACFOW7_02145</name>
</gene>
<comment type="caution">
    <text evidence="2">The sequence shown here is derived from an EMBL/GenBank/DDBJ whole genome shotgun (WGS) entry which is preliminary data.</text>
</comment>
<dbReference type="RefSeq" id="WP_378160523.1">
    <property type="nucleotide sequence ID" value="NZ_JBHSBU010000001.1"/>
</dbReference>
<organism evidence="2 3">
    <name type="scientific">Chitinimonas lacunae</name>
    <dbReference type="NCBI Taxonomy" id="1963018"/>
    <lineage>
        <taxon>Bacteria</taxon>
        <taxon>Pseudomonadati</taxon>
        <taxon>Pseudomonadota</taxon>
        <taxon>Betaproteobacteria</taxon>
        <taxon>Neisseriales</taxon>
        <taxon>Chitinibacteraceae</taxon>
        <taxon>Chitinimonas</taxon>
    </lineage>
</organism>
<sequence length="188" mass="20077">MNVSALNSSFSLYPSTPRDGRTSRATEAEAETSKSGAQAQGSQELSEEERQQVEKLKARDQEVRQHEMAHLAAAGGLALSGASYVYQRGPDGVNYAIGGEVSIDTSPGATPEETLRRAEQLQRAALAPHDPSGADRAIAAQAQQMAIEARAQLALERAQTRSASDPDHVGRAYRQTGETTSNTLHVYA</sequence>
<dbReference type="InterPro" id="IPR021973">
    <property type="entry name" value="SprA-related"/>
</dbReference>
<dbReference type="Pfam" id="PF12118">
    <property type="entry name" value="SprA-related"/>
    <property type="match status" value="1"/>
</dbReference>
<feature type="compositionally biased region" description="Polar residues" evidence="1">
    <location>
        <begin position="33"/>
        <end position="44"/>
    </location>
</feature>
<name>A0ABV8MLG9_9NEIS</name>
<feature type="region of interest" description="Disordered" evidence="1">
    <location>
        <begin position="1"/>
        <end position="64"/>
    </location>
</feature>